<feature type="transmembrane region" description="Helical" evidence="1">
    <location>
        <begin position="175"/>
        <end position="196"/>
    </location>
</feature>
<organism evidence="3">
    <name type="scientific">bioreactor metagenome</name>
    <dbReference type="NCBI Taxonomy" id="1076179"/>
    <lineage>
        <taxon>unclassified sequences</taxon>
        <taxon>metagenomes</taxon>
        <taxon>ecological metagenomes</taxon>
    </lineage>
</organism>
<feature type="transmembrane region" description="Helical" evidence="1">
    <location>
        <begin position="60"/>
        <end position="80"/>
    </location>
</feature>
<dbReference type="Pfam" id="PF00990">
    <property type="entry name" value="GGDEF"/>
    <property type="match status" value="1"/>
</dbReference>
<dbReference type="GO" id="GO:0052621">
    <property type="term" value="F:diguanylate cyclase activity"/>
    <property type="evidence" value="ECO:0007669"/>
    <property type="project" value="TreeGrafter"/>
</dbReference>
<comment type="caution">
    <text evidence="3">The sequence shown here is derived from an EMBL/GenBank/DDBJ whole genome shotgun (WGS) entry which is preliminary data.</text>
</comment>
<feature type="transmembrane region" description="Helical" evidence="1">
    <location>
        <begin position="120"/>
        <end position="139"/>
    </location>
</feature>
<dbReference type="PROSITE" id="PS50887">
    <property type="entry name" value="GGDEF"/>
    <property type="match status" value="1"/>
</dbReference>
<reference evidence="3" key="1">
    <citation type="submission" date="2019-08" db="EMBL/GenBank/DDBJ databases">
        <authorList>
            <person name="Kucharzyk K."/>
            <person name="Murdoch R.W."/>
            <person name="Higgins S."/>
            <person name="Loffler F."/>
        </authorList>
    </citation>
    <scope>NUCLEOTIDE SEQUENCE</scope>
</reference>
<dbReference type="Gene3D" id="3.30.70.270">
    <property type="match status" value="1"/>
</dbReference>
<dbReference type="EMBL" id="VSSQ01000043">
    <property type="protein sequence ID" value="MPL68766.1"/>
    <property type="molecule type" value="Genomic_DNA"/>
</dbReference>
<proteinExistence type="predicted"/>
<dbReference type="InterPro" id="IPR029787">
    <property type="entry name" value="Nucleotide_cyclase"/>
</dbReference>
<feature type="domain" description="GGDEF" evidence="2">
    <location>
        <begin position="284"/>
        <end position="421"/>
    </location>
</feature>
<evidence type="ECO:0000313" key="3">
    <source>
        <dbReference type="EMBL" id="MPL68766.1"/>
    </source>
</evidence>
<evidence type="ECO:0000256" key="1">
    <source>
        <dbReference type="SAM" id="Phobius"/>
    </source>
</evidence>
<dbReference type="AlphaFoldDB" id="A0A644TP56"/>
<dbReference type="SUPFAM" id="SSF55073">
    <property type="entry name" value="Nucleotide cyclase"/>
    <property type="match status" value="1"/>
</dbReference>
<evidence type="ECO:0000259" key="2">
    <source>
        <dbReference type="PROSITE" id="PS50887"/>
    </source>
</evidence>
<dbReference type="GO" id="GO:1902201">
    <property type="term" value="P:negative regulation of bacterial-type flagellum-dependent cell motility"/>
    <property type="evidence" value="ECO:0007669"/>
    <property type="project" value="TreeGrafter"/>
</dbReference>
<sequence length="429" mass="47440">MFLGHSDLFWLIPNRYGSLPMIDLLSNFDAFTMAVLVAALYFSLSSVLVYTYLYRRTYPGFGSMTLGLVCWSVGLFLNYFRPFDLLLSLYIGGVLMLLSGVFLFRGLLLYGGVRPRRRMAVNYGVFAVISAAIAYYMFVDFDTCTRVAVFSLGMAFMFLRIGFEPYVVKGWKRYATQSLLSAMFVVLGAVFVLRAYKAFNAVQCLPSGPDDMAKALLLMAMFIASILTFSIITMTFARMEAELRVANEELQDMSETDALTSLANRRKFDAAYESEWKRAVRGRLGMAIVILDVDDFKNFNDQYGHQEGDECLRKLAQVLQAHARRTTDVAARYGGEEFALILPGMGATEAFALAEDVRQAFAKIGIEHATGRHGNVVTVSAGVAVLEPAGKKNRRELLRAADAALYAAKAKGKNTVMHSAGAEGATGRV</sequence>
<feature type="transmembrane region" description="Helical" evidence="1">
    <location>
        <begin position="86"/>
        <end position="108"/>
    </location>
</feature>
<dbReference type="CDD" id="cd01949">
    <property type="entry name" value="GGDEF"/>
    <property type="match status" value="1"/>
</dbReference>
<dbReference type="PANTHER" id="PTHR45138">
    <property type="entry name" value="REGULATORY COMPONENTS OF SENSORY TRANSDUCTION SYSTEM"/>
    <property type="match status" value="1"/>
</dbReference>
<feature type="transmembrane region" description="Helical" evidence="1">
    <location>
        <begin position="30"/>
        <end position="53"/>
    </location>
</feature>
<dbReference type="SMART" id="SM00267">
    <property type="entry name" value="GGDEF"/>
    <property type="match status" value="1"/>
</dbReference>
<keyword evidence="1" id="KW-1133">Transmembrane helix</keyword>
<name>A0A644TP56_9ZZZZ</name>
<keyword evidence="1" id="KW-0812">Transmembrane</keyword>
<feature type="transmembrane region" description="Helical" evidence="1">
    <location>
        <begin position="216"/>
        <end position="237"/>
    </location>
</feature>
<feature type="transmembrane region" description="Helical" evidence="1">
    <location>
        <begin position="145"/>
        <end position="163"/>
    </location>
</feature>
<accession>A0A644TP56</accession>
<dbReference type="InterPro" id="IPR043128">
    <property type="entry name" value="Rev_trsase/Diguanyl_cyclase"/>
</dbReference>
<dbReference type="InterPro" id="IPR050469">
    <property type="entry name" value="Diguanylate_Cyclase"/>
</dbReference>
<dbReference type="FunFam" id="3.30.70.270:FF:000001">
    <property type="entry name" value="Diguanylate cyclase domain protein"/>
    <property type="match status" value="1"/>
</dbReference>
<dbReference type="NCBIfam" id="TIGR00254">
    <property type="entry name" value="GGDEF"/>
    <property type="match status" value="1"/>
</dbReference>
<protein>
    <recommendedName>
        <fullName evidence="2">GGDEF domain-containing protein</fullName>
    </recommendedName>
</protein>
<dbReference type="GO" id="GO:0043709">
    <property type="term" value="P:cell adhesion involved in single-species biofilm formation"/>
    <property type="evidence" value="ECO:0007669"/>
    <property type="project" value="TreeGrafter"/>
</dbReference>
<dbReference type="GO" id="GO:0005886">
    <property type="term" value="C:plasma membrane"/>
    <property type="evidence" value="ECO:0007669"/>
    <property type="project" value="TreeGrafter"/>
</dbReference>
<keyword evidence="1" id="KW-0472">Membrane</keyword>
<dbReference type="InterPro" id="IPR000160">
    <property type="entry name" value="GGDEF_dom"/>
</dbReference>
<gene>
    <name evidence="3" type="ORF">SDC9_14494</name>
</gene>
<dbReference type="PANTHER" id="PTHR45138:SF9">
    <property type="entry name" value="DIGUANYLATE CYCLASE DGCM-RELATED"/>
    <property type="match status" value="1"/>
</dbReference>